<protein>
    <submittedName>
        <fullName evidence="4">Ankyrin and armadillo repeat-containing protein</fullName>
    </submittedName>
</protein>
<dbReference type="Proteomes" id="UP000245341">
    <property type="component" value="Unplaced"/>
</dbReference>
<dbReference type="SMART" id="SM00185">
    <property type="entry name" value="ARM"/>
    <property type="match status" value="8"/>
</dbReference>
<dbReference type="InterPro" id="IPR043379">
    <property type="entry name" value="ANKAR"/>
</dbReference>
<evidence type="ECO:0000256" key="2">
    <source>
        <dbReference type="PROSITE-ProRule" id="PRU00259"/>
    </source>
</evidence>
<evidence type="ECO:0000313" key="4">
    <source>
        <dbReference type="RefSeq" id="XP_030889308.1"/>
    </source>
</evidence>
<evidence type="ECO:0000256" key="1">
    <source>
        <dbReference type="PROSITE-ProRule" id="PRU00023"/>
    </source>
</evidence>
<gene>
    <name evidence="4" type="primary">ANKAR</name>
</gene>
<dbReference type="Pfam" id="PF12796">
    <property type="entry name" value="Ank_2"/>
    <property type="match status" value="1"/>
</dbReference>
<dbReference type="InterPro" id="IPR036770">
    <property type="entry name" value="Ankyrin_rpt-contain_sf"/>
</dbReference>
<dbReference type="GeneID" id="102738128"/>
<accession>A0A7F8R9F7</accession>
<dbReference type="InterPro" id="IPR002110">
    <property type="entry name" value="Ankyrin_rpt"/>
</dbReference>
<feature type="repeat" description="ARM" evidence="2">
    <location>
        <begin position="596"/>
        <end position="638"/>
    </location>
</feature>
<dbReference type="SMART" id="SM00248">
    <property type="entry name" value="ANK"/>
    <property type="match status" value="5"/>
</dbReference>
<dbReference type="InterPro" id="IPR011989">
    <property type="entry name" value="ARM-like"/>
</dbReference>
<dbReference type="KEGG" id="lww:102738128"/>
<dbReference type="InterPro" id="IPR016024">
    <property type="entry name" value="ARM-type_fold"/>
</dbReference>
<evidence type="ECO:0000313" key="3">
    <source>
        <dbReference type="Proteomes" id="UP000245341"/>
    </source>
</evidence>
<dbReference type="PANTHER" id="PTHR46464:SF1">
    <property type="entry name" value="ANKYRIN AND ARMADILLO REPEAT-CONTAINING PROTEIN"/>
    <property type="match status" value="1"/>
</dbReference>
<dbReference type="CTD" id="150709"/>
<keyword evidence="1" id="KW-0040">ANK repeat</keyword>
<feature type="repeat" description="ANK" evidence="1">
    <location>
        <begin position="492"/>
        <end position="524"/>
    </location>
</feature>
<keyword evidence="3" id="KW-1185">Reference proteome</keyword>
<proteinExistence type="predicted"/>
<dbReference type="PANTHER" id="PTHR46464">
    <property type="entry name" value="ANK_REP_REGION DOMAIN-CONTAINING PROTEIN"/>
    <property type="match status" value="1"/>
</dbReference>
<dbReference type="PROSITE" id="PS50176">
    <property type="entry name" value="ARM_REPEAT"/>
    <property type="match status" value="2"/>
</dbReference>
<reference evidence="4" key="1">
    <citation type="submission" date="2025-08" db="UniProtKB">
        <authorList>
            <consortium name="RefSeq"/>
        </authorList>
    </citation>
    <scope>IDENTIFICATION</scope>
    <source>
        <tissue evidence="4">Liver</tissue>
    </source>
</reference>
<dbReference type="OrthoDB" id="1683831at2759"/>
<dbReference type="SUPFAM" id="SSF48371">
    <property type="entry name" value="ARM repeat"/>
    <property type="match status" value="2"/>
</dbReference>
<name>A0A7F8R9F7_LEPWE</name>
<dbReference type="InterPro" id="IPR000225">
    <property type="entry name" value="Armadillo"/>
</dbReference>
<dbReference type="RefSeq" id="XP_030889308.1">
    <property type="nucleotide sequence ID" value="XM_031033448.1"/>
</dbReference>
<dbReference type="Gene3D" id="1.25.10.10">
    <property type="entry name" value="Leucine-rich Repeat Variant"/>
    <property type="match status" value="3"/>
</dbReference>
<dbReference type="Pfam" id="PF00514">
    <property type="entry name" value="Arm"/>
    <property type="match status" value="1"/>
</dbReference>
<dbReference type="PROSITE" id="PS50088">
    <property type="entry name" value="ANK_REPEAT"/>
    <property type="match status" value="1"/>
</dbReference>
<sequence length="1287" mass="144081">MLRLPKKGLPRLDQIQDEETYLENLAVQRNASAFFEKYDRSEVQELLTTALVSWLSAKDDVRSQLDLPCGIMTQMNNVGFSTAILLTPVDPTALLDYREVHQIIRELAVGIYCLNQIPSISLEANYDQSSSCQLPPAYYDTRIGQILINIDYMLKALWHGIYMPKEKRARFSELWRTIMDIDPDGKPQTYKDIFAEFSSADDKVKTERELPPFIYGRDFKCQHFHYKEDQYFHVHGGIEFDISTPSIENALEDFKNNLEKIRDCAAAAFVEDSGYKEHYSIPVMELNGKSYYVICFELETYYHQLYKTKWWGAINEVVNNLKPKRLPLTDAQLHEQFKKKFGFKKAMKCKSIPFGMKSAVERGLSAVFHTFSRKTSSSTINVSDEAGYAIFHHAALHNRVAIICQLCNANFNVNQRRFIMFSQGPTPLHLAAQACSLETTICLLCFKADYTLSEKRGWMPIHFAAFYDNIGIIIALYRKDPSLLEAEATAENQCTPLLLAATSGALDTIQYLFSLGANWRKTDIKGNNIIHLSVLTFHTEVLKHIIELNIPELPVWKTLVEMLQCESYKRRMMAVMSLEVICLANDGYWKYILDAGTIPALINLLKGSKIKVQCKTVGLLSNISTHASIVHAVVDAGGIPALVSLLASDEPELHSRCAVILYDIAQLENKDVIAKYNGIPALISLLKLDIENVLINVMNCIRVLCMGNEQNQRAVRDHKGIQHLITFLSSDSDVLKAVSSATIAEVARANRDVQDAVAMEGAIPPLVALFKGKQLSVQVKGAMAVESLASYNPCIQRAFLEKSLSKYLLKLLKAFQTDVKEQGAVALWALAGQTLKQQKYMAEQIGYNFIINMLLSPSAKMQYVGGEAVIALSKDSRMHQNQICEGNGIAPLVRLLRISKIAEGTLLSVIRAVGSICIGVAHTSNPISQQFVVEENAFPVLIHLLRNHPSPNIKVEVAFSLACIVLKNDLLQNELQENEGFKYADVLYLLHSPDKDVCLRAGYALTLFAFNNRLQQYLILESGIMTISIFEPFLESAVETEKAMAAFQIIILAKVIIDVDHITLSARGVTILVDSLYSVHSTTIVLTGNLIASLAHSRAGIPEAFTTLGTIQQLCYHLYSGKEEVRTACSCALGYLTYNANAFRILLKECRNKPNQFLRITNNINRDASINPAFLKEFQMQQRVGLPSLSLEKNGGPSIIPVFKKGKEHRRKLKPKIQPRDSLTLIPPVTNFMGLFKTTKQTAVSHNIFSFSSAISSDIIEVSRPRIVFLSQLGKHVQKANPEPAEG</sequence>
<dbReference type="Gene3D" id="1.25.40.20">
    <property type="entry name" value="Ankyrin repeat-containing domain"/>
    <property type="match status" value="1"/>
</dbReference>
<organism evidence="3 4">
    <name type="scientific">Leptonychotes weddellii</name>
    <name type="common">Weddell seal</name>
    <name type="synonym">Otaria weddellii</name>
    <dbReference type="NCBI Taxonomy" id="9713"/>
    <lineage>
        <taxon>Eukaryota</taxon>
        <taxon>Metazoa</taxon>
        <taxon>Chordata</taxon>
        <taxon>Craniata</taxon>
        <taxon>Vertebrata</taxon>
        <taxon>Euteleostomi</taxon>
        <taxon>Mammalia</taxon>
        <taxon>Eutheria</taxon>
        <taxon>Laurasiatheria</taxon>
        <taxon>Carnivora</taxon>
        <taxon>Caniformia</taxon>
        <taxon>Pinnipedia</taxon>
        <taxon>Phocidae</taxon>
        <taxon>Monachinae</taxon>
        <taxon>Lobodontini</taxon>
        <taxon>Leptonychotes</taxon>
    </lineage>
</organism>
<feature type="repeat" description="ARM" evidence="2">
    <location>
        <begin position="637"/>
        <end position="665"/>
    </location>
</feature>
<dbReference type="SUPFAM" id="SSF48403">
    <property type="entry name" value="Ankyrin repeat"/>
    <property type="match status" value="1"/>
</dbReference>